<feature type="region of interest" description="Disordered" evidence="1">
    <location>
        <begin position="32"/>
        <end position="55"/>
    </location>
</feature>
<protein>
    <submittedName>
        <fullName evidence="2">15658_t:CDS:1</fullName>
    </submittedName>
</protein>
<feature type="compositionally biased region" description="Polar residues" evidence="1">
    <location>
        <begin position="37"/>
        <end position="55"/>
    </location>
</feature>
<proteinExistence type="predicted"/>
<evidence type="ECO:0000313" key="3">
    <source>
        <dbReference type="Proteomes" id="UP000789396"/>
    </source>
</evidence>
<accession>A0A9N9KEQ7</accession>
<dbReference type="EMBL" id="CAJVPZ010100574">
    <property type="protein sequence ID" value="CAG8821452.1"/>
    <property type="molecule type" value="Genomic_DNA"/>
</dbReference>
<sequence length="55" mass="6258">RLEKAQKMVTERNSLPLSNLINNKFYLEEEEAGEVNNGDSMDSEQLNINTTSKTL</sequence>
<evidence type="ECO:0000256" key="1">
    <source>
        <dbReference type="SAM" id="MobiDB-lite"/>
    </source>
</evidence>
<evidence type="ECO:0000313" key="2">
    <source>
        <dbReference type="EMBL" id="CAG8821452.1"/>
    </source>
</evidence>
<keyword evidence="3" id="KW-1185">Reference proteome</keyword>
<dbReference type="AlphaFoldDB" id="A0A9N9KEQ7"/>
<name>A0A9N9KEQ7_9GLOM</name>
<feature type="non-terminal residue" evidence="2">
    <location>
        <position position="55"/>
    </location>
</feature>
<comment type="caution">
    <text evidence="2">The sequence shown here is derived from an EMBL/GenBank/DDBJ whole genome shotgun (WGS) entry which is preliminary data.</text>
</comment>
<dbReference type="Proteomes" id="UP000789396">
    <property type="component" value="Unassembled WGS sequence"/>
</dbReference>
<organism evidence="2 3">
    <name type="scientific">Racocetra fulgida</name>
    <dbReference type="NCBI Taxonomy" id="60492"/>
    <lineage>
        <taxon>Eukaryota</taxon>
        <taxon>Fungi</taxon>
        <taxon>Fungi incertae sedis</taxon>
        <taxon>Mucoromycota</taxon>
        <taxon>Glomeromycotina</taxon>
        <taxon>Glomeromycetes</taxon>
        <taxon>Diversisporales</taxon>
        <taxon>Gigasporaceae</taxon>
        <taxon>Racocetra</taxon>
    </lineage>
</organism>
<gene>
    <name evidence="2" type="ORF">RFULGI_LOCUS19687</name>
</gene>
<reference evidence="2" key="1">
    <citation type="submission" date="2021-06" db="EMBL/GenBank/DDBJ databases">
        <authorList>
            <person name="Kallberg Y."/>
            <person name="Tangrot J."/>
            <person name="Rosling A."/>
        </authorList>
    </citation>
    <scope>NUCLEOTIDE SEQUENCE</scope>
    <source>
        <strain evidence="2">IN212</strain>
    </source>
</reference>
<feature type="non-terminal residue" evidence="2">
    <location>
        <position position="1"/>
    </location>
</feature>